<protein>
    <submittedName>
        <fullName evidence="2">Uncharacterized protein</fullName>
    </submittedName>
</protein>
<keyword evidence="3" id="KW-1185">Reference proteome</keyword>
<comment type="caution">
    <text evidence="2">The sequence shown here is derived from an EMBL/GenBank/DDBJ whole genome shotgun (WGS) entry which is preliminary data.</text>
</comment>
<evidence type="ECO:0000256" key="1">
    <source>
        <dbReference type="SAM" id="Phobius"/>
    </source>
</evidence>
<keyword evidence="1" id="KW-0472">Membrane</keyword>
<feature type="transmembrane region" description="Helical" evidence="1">
    <location>
        <begin position="45"/>
        <end position="65"/>
    </location>
</feature>
<proteinExistence type="predicted"/>
<feature type="transmembrane region" description="Helical" evidence="1">
    <location>
        <begin position="101"/>
        <end position="120"/>
    </location>
</feature>
<dbReference type="AlphaFoldDB" id="A0A839SSA5"/>
<feature type="transmembrane region" description="Helical" evidence="1">
    <location>
        <begin position="71"/>
        <end position="89"/>
    </location>
</feature>
<accession>A0A839SSA5</accession>
<keyword evidence="1" id="KW-0812">Transmembrane</keyword>
<feature type="transmembrane region" description="Helical" evidence="1">
    <location>
        <begin position="6"/>
        <end position="33"/>
    </location>
</feature>
<reference evidence="2 3" key="1">
    <citation type="submission" date="2020-08" db="EMBL/GenBank/DDBJ databases">
        <title>Genomic Encyclopedia of Type Strains, Phase III (KMG-III): the genomes of soil and plant-associated and newly described type strains.</title>
        <authorList>
            <person name="Whitman W."/>
        </authorList>
    </citation>
    <scope>NUCLEOTIDE SEQUENCE [LARGE SCALE GENOMIC DNA]</scope>
    <source>
        <strain evidence="2 3">CECT 8803</strain>
    </source>
</reference>
<sequence length="122" mass="12494">MVLGVLPIAIFTLGVFATTVGIVLVAGFLPVSAMPEGWWTPSRSFLVTGNGILIVLLVGGLLLFAIQELDWATAVIAGGLALLAGPPGFQQLPAALRNRPVGLVAFMGIGLAVLMVTVATTI</sequence>
<gene>
    <name evidence="2" type="ORF">FHR98_000491</name>
</gene>
<dbReference type="EMBL" id="JACHXA010000001">
    <property type="protein sequence ID" value="MBB3064226.1"/>
    <property type="molecule type" value="Genomic_DNA"/>
</dbReference>
<organism evidence="2 3">
    <name type="scientific">Limibacillus halophilus</name>
    <dbReference type="NCBI Taxonomy" id="1579333"/>
    <lineage>
        <taxon>Bacteria</taxon>
        <taxon>Pseudomonadati</taxon>
        <taxon>Pseudomonadota</taxon>
        <taxon>Alphaproteobacteria</taxon>
        <taxon>Rhodospirillales</taxon>
        <taxon>Rhodovibrionaceae</taxon>
        <taxon>Limibacillus</taxon>
    </lineage>
</organism>
<evidence type="ECO:0000313" key="3">
    <source>
        <dbReference type="Proteomes" id="UP000581135"/>
    </source>
</evidence>
<dbReference type="Proteomes" id="UP000581135">
    <property type="component" value="Unassembled WGS sequence"/>
</dbReference>
<keyword evidence="1" id="KW-1133">Transmembrane helix</keyword>
<dbReference type="RefSeq" id="WP_183415028.1">
    <property type="nucleotide sequence ID" value="NZ_JACHXA010000001.1"/>
</dbReference>
<name>A0A839SSA5_9PROT</name>
<evidence type="ECO:0000313" key="2">
    <source>
        <dbReference type="EMBL" id="MBB3064226.1"/>
    </source>
</evidence>